<protein>
    <submittedName>
        <fullName evidence="3">Uncharacterized protein</fullName>
    </submittedName>
</protein>
<dbReference type="EMBL" id="CAUYUJ010014366">
    <property type="protein sequence ID" value="CAK0840268.1"/>
    <property type="molecule type" value="Genomic_DNA"/>
</dbReference>
<dbReference type="Proteomes" id="UP001189429">
    <property type="component" value="Unassembled WGS sequence"/>
</dbReference>
<evidence type="ECO:0000313" key="3">
    <source>
        <dbReference type="EMBL" id="CAK0840268.1"/>
    </source>
</evidence>
<proteinExistence type="predicted"/>
<feature type="non-terminal residue" evidence="3">
    <location>
        <position position="198"/>
    </location>
</feature>
<feature type="compositionally biased region" description="Low complexity" evidence="2">
    <location>
        <begin position="68"/>
        <end position="77"/>
    </location>
</feature>
<feature type="region of interest" description="Disordered" evidence="2">
    <location>
        <begin position="1"/>
        <end position="108"/>
    </location>
</feature>
<evidence type="ECO:0000313" key="4">
    <source>
        <dbReference type="Proteomes" id="UP001189429"/>
    </source>
</evidence>
<evidence type="ECO:0000256" key="1">
    <source>
        <dbReference type="SAM" id="Coils"/>
    </source>
</evidence>
<sequence length="198" mass="21700">MKQHPSRADEGHESEAEASAVALRQLRREHNRQVQELLRRAQVQESRSRRGADQQQGAHGRSGRRRSCSGPGRPAPEADLEEAEAQPRQRDVAVGPDHSGPEGQALAKSLASTALSKSLAKAVTHRENAELQELRALNRQLAEAAARGRAELARGREELAQAQQESELQALRIDRLGGQLAQLATVNDDLEEQLEALQ</sequence>
<evidence type="ECO:0000256" key="2">
    <source>
        <dbReference type="SAM" id="MobiDB-lite"/>
    </source>
</evidence>
<gene>
    <name evidence="3" type="ORF">PCOR1329_LOCUS35749</name>
</gene>
<reference evidence="3" key="1">
    <citation type="submission" date="2023-10" db="EMBL/GenBank/DDBJ databases">
        <authorList>
            <person name="Chen Y."/>
            <person name="Shah S."/>
            <person name="Dougan E. K."/>
            <person name="Thang M."/>
            <person name="Chan C."/>
        </authorList>
    </citation>
    <scope>NUCLEOTIDE SEQUENCE [LARGE SCALE GENOMIC DNA]</scope>
</reference>
<feature type="coiled-coil region" evidence="1">
    <location>
        <begin position="127"/>
        <end position="193"/>
    </location>
</feature>
<keyword evidence="1" id="KW-0175">Coiled coil</keyword>
<organism evidence="3 4">
    <name type="scientific">Prorocentrum cordatum</name>
    <dbReference type="NCBI Taxonomy" id="2364126"/>
    <lineage>
        <taxon>Eukaryota</taxon>
        <taxon>Sar</taxon>
        <taxon>Alveolata</taxon>
        <taxon>Dinophyceae</taxon>
        <taxon>Prorocentrales</taxon>
        <taxon>Prorocentraceae</taxon>
        <taxon>Prorocentrum</taxon>
    </lineage>
</organism>
<comment type="caution">
    <text evidence="3">The sequence shown here is derived from an EMBL/GenBank/DDBJ whole genome shotgun (WGS) entry which is preliminary data.</text>
</comment>
<name>A0ABN9T5H3_9DINO</name>
<keyword evidence="4" id="KW-1185">Reference proteome</keyword>
<feature type="compositionally biased region" description="Basic and acidic residues" evidence="2">
    <location>
        <begin position="26"/>
        <end position="39"/>
    </location>
</feature>
<accession>A0ABN9T5H3</accession>
<feature type="compositionally biased region" description="Basic and acidic residues" evidence="2">
    <location>
        <begin position="1"/>
        <end position="15"/>
    </location>
</feature>